<feature type="region of interest" description="Disordered" evidence="1">
    <location>
        <begin position="39"/>
        <end position="58"/>
    </location>
</feature>
<reference evidence="3" key="2">
    <citation type="submission" date="2019-06" db="EMBL/GenBank/DDBJ databases">
        <title>AzeR, a transcriptional regulator that responds to azelaic acid in Pseudomonas nitroreducens.</title>
        <authorList>
            <person name="Bez C."/>
            <person name="Javvadi S.G."/>
            <person name="Bertani I."/>
            <person name="Devescovi G."/>
            <person name="Studholme D.J."/>
            <person name="Geller A."/>
            <person name="Levy A."/>
            <person name="Venturi V."/>
        </authorList>
    </citation>
    <scope>NUCLEOTIDE SEQUENCE [LARGE SCALE GENOMIC DNA]</scope>
    <source>
        <strain evidence="3">DSM 9128</strain>
    </source>
</reference>
<evidence type="ECO:0000256" key="1">
    <source>
        <dbReference type="SAM" id="MobiDB-lite"/>
    </source>
</evidence>
<sequence length="115" mass="12160">MSNDSGAKLVADLAALVGGSPTPKRLPAVAIRGALADKRGRSDYQEPAATGTGSIASPLTEPAYEDRTFYNTAVTYKSTDGLWSFTVNPIREVKMVDGNETPVRFVYAQPPASPA</sequence>
<accession>A0A5R8ZWL9</accession>
<dbReference type="AlphaFoldDB" id="A0A5R8ZWL9"/>
<evidence type="ECO:0000313" key="3">
    <source>
        <dbReference type="Proteomes" id="UP000307510"/>
    </source>
</evidence>
<evidence type="ECO:0000313" key="2">
    <source>
        <dbReference type="EMBL" id="TLP70818.1"/>
    </source>
</evidence>
<protein>
    <submittedName>
        <fullName evidence="2">Uncharacterized protein</fullName>
    </submittedName>
</protein>
<dbReference type="Proteomes" id="UP000307510">
    <property type="component" value="Unassembled WGS sequence"/>
</dbReference>
<organism evidence="2 3">
    <name type="scientific">Pseudomonas nitroreducens</name>
    <dbReference type="NCBI Taxonomy" id="46680"/>
    <lineage>
        <taxon>Bacteria</taxon>
        <taxon>Pseudomonadati</taxon>
        <taxon>Pseudomonadota</taxon>
        <taxon>Gammaproteobacteria</taxon>
        <taxon>Pseudomonadales</taxon>
        <taxon>Pseudomonadaceae</taxon>
        <taxon>Pseudomonas</taxon>
    </lineage>
</organism>
<name>A0A5R8ZWL9_PSENT</name>
<proteinExistence type="predicted"/>
<dbReference type="RefSeq" id="WP_138215976.1">
    <property type="nucleotide sequence ID" value="NZ_VASG01000007.1"/>
</dbReference>
<dbReference type="EMBL" id="VASG01000007">
    <property type="protein sequence ID" value="TLP70818.1"/>
    <property type="molecule type" value="Genomic_DNA"/>
</dbReference>
<gene>
    <name evidence="2" type="ORF">FEA48_23585</name>
</gene>
<comment type="caution">
    <text evidence="2">The sequence shown here is derived from an EMBL/GenBank/DDBJ whole genome shotgun (WGS) entry which is preliminary data.</text>
</comment>
<reference evidence="2 3" key="1">
    <citation type="submission" date="2019-05" db="EMBL/GenBank/DDBJ databases">
        <authorList>
            <person name="Moore K."/>
            <person name="O'Neill P."/>
            <person name="Farbos A."/>
            <person name="Studholme D.J."/>
        </authorList>
    </citation>
    <scope>NUCLEOTIDE SEQUENCE [LARGE SCALE GENOMIC DNA]</scope>
    <source>
        <strain evidence="2 3">DSM 9128</strain>
    </source>
</reference>